<dbReference type="GeneID" id="97203469"/>
<dbReference type="EMBL" id="JAKNGE010000055">
    <property type="protein sequence ID" value="MCG4749196.1"/>
    <property type="molecule type" value="Genomic_DNA"/>
</dbReference>
<evidence type="ECO:0000256" key="2">
    <source>
        <dbReference type="SAM" id="SignalP"/>
    </source>
</evidence>
<gene>
    <name evidence="5" type="ORF">G5B36_08695</name>
    <name evidence="4" type="ORF">L0N08_27695</name>
</gene>
<proteinExistence type="predicted"/>
<name>A0AAX1SEK8_9FIRM</name>
<reference evidence="5 6" key="1">
    <citation type="journal article" date="2020" name="Cell Host Microbe">
        <title>Functional and Genomic Variation between Human-Derived Isolates of Lachnospiraceae Reveals Inter- and Intra-Species Diversity.</title>
        <authorList>
            <person name="Sorbara M.T."/>
            <person name="Littmann E.R."/>
            <person name="Fontana E."/>
            <person name="Moody T.U."/>
            <person name="Kohout C.E."/>
            <person name="Gjonbalaj M."/>
            <person name="Eaton V."/>
            <person name="Seok R."/>
            <person name="Leiner I.M."/>
            <person name="Pamer E.G."/>
        </authorList>
    </citation>
    <scope>NUCLEOTIDE SEQUENCE [LARGE SCALE GENOMIC DNA]</scope>
    <source>
        <strain evidence="5 6">MSK.1.17</strain>
    </source>
</reference>
<dbReference type="PROSITE" id="PS51257">
    <property type="entry name" value="PROKAR_LIPOPROTEIN"/>
    <property type="match status" value="1"/>
</dbReference>
<dbReference type="PANTHER" id="PTHR43031:SF16">
    <property type="entry name" value="OXIDOREDUCTASE"/>
    <property type="match status" value="1"/>
</dbReference>
<keyword evidence="2" id="KW-0732">Signal</keyword>
<evidence type="ECO:0000313" key="7">
    <source>
        <dbReference type="Proteomes" id="UP001299608"/>
    </source>
</evidence>
<dbReference type="PROSITE" id="PS50206">
    <property type="entry name" value="RHODANESE_3"/>
    <property type="match status" value="2"/>
</dbReference>
<feature type="chain" id="PRO_5043298041" evidence="2">
    <location>
        <begin position="22"/>
        <end position="335"/>
    </location>
</feature>
<reference evidence="4" key="3">
    <citation type="submission" date="2022-01" db="EMBL/GenBank/DDBJ databases">
        <title>Collection of gut derived symbiotic bacterial strains cultured from healthy donors.</title>
        <authorList>
            <person name="Lin H."/>
            <person name="Kohout C."/>
            <person name="Waligurski E."/>
            <person name="Pamer E.G."/>
        </authorList>
    </citation>
    <scope>NUCLEOTIDE SEQUENCE</scope>
    <source>
        <strain evidence="4">DFI.6.55</strain>
    </source>
</reference>
<dbReference type="Pfam" id="PF00581">
    <property type="entry name" value="Rhodanese"/>
    <property type="match status" value="2"/>
</dbReference>
<accession>A0AAX1SEK8</accession>
<organism evidence="4 7">
    <name type="scientific">Enterocloster aldenensis</name>
    <dbReference type="NCBI Taxonomy" id="358742"/>
    <lineage>
        <taxon>Bacteria</taxon>
        <taxon>Bacillati</taxon>
        <taxon>Bacillota</taxon>
        <taxon>Clostridia</taxon>
        <taxon>Lachnospirales</taxon>
        <taxon>Lachnospiraceae</taxon>
        <taxon>Enterocloster</taxon>
    </lineage>
</organism>
<feature type="region of interest" description="Disordered" evidence="1">
    <location>
        <begin position="30"/>
        <end position="66"/>
    </location>
</feature>
<dbReference type="Proteomes" id="UP000669239">
    <property type="component" value="Unassembled WGS sequence"/>
</dbReference>
<evidence type="ECO:0000313" key="4">
    <source>
        <dbReference type="EMBL" id="MCG4749196.1"/>
    </source>
</evidence>
<feature type="domain" description="Rhodanese" evidence="3">
    <location>
        <begin position="100"/>
        <end position="188"/>
    </location>
</feature>
<feature type="domain" description="Rhodanese" evidence="3">
    <location>
        <begin position="241"/>
        <end position="334"/>
    </location>
</feature>
<feature type="compositionally biased region" description="Low complexity" evidence="1">
    <location>
        <begin position="30"/>
        <end position="49"/>
    </location>
</feature>
<reference evidence="5" key="2">
    <citation type="submission" date="2020-02" db="EMBL/GenBank/DDBJ databases">
        <authorList>
            <person name="Littmann E."/>
            <person name="Sorbara M."/>
        </authorList>
    </citation>
    <scope>NUCLEOTIDE SEQUENCE</scope>
    <source>
        <strain evidence="5">MSK.1.17</strain>
    </source>
</reference>
<sequence length="335" mass="35781">MRKYIPVLLCTMLAVSLSACATKTVTETATAAPAATEAPAETSAEAPAETSKETGTAAQETMAGPANEETVKEAAMAYFAAFPDDKHMIVVPDLFKKIDAGEDMFIIDIRRAEDYAQGHLKGAVNIPYGPEVAEALDRIPDDTPVYVNCYTGQTSSQTVALLNVAGKYATNIQSGWNNGISQTEGYEAYIDTEETAIPQDTYEVDPAIAAAIADYYKEASSNAIASFNFKPEALMELVDAESEDYTILSIRQAEDYAKGHIAGAINIPFAKGMQEQFSQIPMDKPVVVYCYTGQTSSQTTAILRLLGYEAYSLSGGMGKEGGAGWLGGGYPVVTE</sequence>
<evidence type="ECO:0000259" key="3">
    <source>
        <dbReference type="PROSITE" id="PS50206"/>
    </source>
</evidence>
<dbReference type="SUPFAM" id="SSF52821">
    <property type="entry name" value="Rhodanese/Cell cycle control phosphatase"/>
    <property type="match status" value="2"/>
</dbReference>
<dbReference type="EMBL" id="JAAITT010000010">
    <property type="protein sequence ID" value="NSJ48776.1"/>
    <property type="molecule type" value="Genomic_DNA"/>
</dbReference>
<dbReference type="RefSeq" id="WP_117561761.1">
    <property type="nucleotide sequence ID" value="NZ_BAABZL010000001.1"/>
</dbReference>
<keyword evidence="6" id="KW-1185">Reference proteome</keyword>
<dbReference type="PANTHER" id="PTHR43031">
    <property type="entry name" value="FAD-DEPENDENT OXIDOREDUCTASE"/>
    <property type="match status" value="1"/>
</dbReference>
<protein>
    <submittedName>
        <fullName evidence="4">Rhodanese-like domain-containing protein</fullName>
    </submittedName>
</protein>
<dbReference type="CDD" id="cd00158">
    <property type="entry name" value="RHOD"/>
    <property type="match status" value="2"/>
</dbReference>
<dbReference type="InterPro" id="IPR050229">
    <property type="entry name" value="GlpE_sulfurtransferase"/>
</dbReference>
<feature type="signal peptide" evidence="2">
    <location>
        <begin position="1"/>
        <end position="21"/>
    </location>
</feature>
<dbReference type="Proteomes" id="UP001299608">
    <property type="component" value="Unassembled WGS sequence"/>
</dbReference>
<evidence type="ECO:0000256" key="1">
    <source>
        <dbReference type="SAM" id="MobiDB-lite"/>
    </source>
</evidence>
<dbReference type="SMART" id="SM00450">
    <property type="entry name" value="RHOD"/>
    <property type="match status" value="2"/>
</dbReference>
<evidence type="ECO:0000313" key="5">
    <source>
        <dbReference type="EMBL" id="NSJ48776.1"/>
    </source>
</evidence>
<dbReference type="InterPro" id="IPR036873">
    <property type="entry name" value="Rhodanese-like_dom_sf"/>
</dbReference>
<evidence type="ECO:0000313" key="6">
    <source>
        <dbReference type="Proteomes" id="UP000669239"/>
    </source>
</evidence>
<dbReference type="AlphaFoldDB" id="A0AAX1SEK8"/>
<comment type="caution">
    <text evidence="4">The sequence shown here is derived from an EMBL/GenBank/DDBJ whole genome shotgun (WGS) entry which is preliminary data.</text>
</comment>
<dbReference type="InterPro" id="IPR001763">
    <property type="entry name" value="Rhodanese-like_dom"/>
</dbReference>
<dbReference type="Gene3D" id="3.40.250.10">
    <property type="entry name" value="Rhodanese-like domain"/>
    <property type="match status" value="2"/>
</dbReference>